<dbReference type="Proteomes" id="UP000812982">
    <property type="component" value="Unassembled WGS sequence"/>
</dbReference>
<comment type="cofactor">
    <cofactor evidence="1">
        <name>FAD</name>
        <dbReference type="ChEBI" id="CHEBI:57692"/>
    </cofactor>
</comment>
<evidence type="ECO:0000313" key="6">
    <source>
        <dbReference type="Proteomes" id="UP000812982"/>
    </source>
</evidence>
<reference evidence="5 6" key="1">
    <citation type="journal article" date="2021" name="Sci. Rep.">
        <title>Phenotypic and genomic hallmarks of a novel, potentially pathogenic rapidly growing Mycobacterium species related to the Mycobacterium fortuitum complex.</title>
        <authorList>
            <person name="Gharbi R."/>
            <person name="Khanna V."/>
            <person name="Frigui W."/>
            <person name="Mhenni B."/>
            <person name="Brosch R."/>
            <person name="Mardassi H."/>
        </authorList>
    </citation>
    <scope>NUCLEOTIDE SEQUENCE [LARGE SCALE GENOMIC DNA]</scope>
    <source>
        <strain evidence="5 6">TNTM28</strain>
    </source>
</reference>
<keyword evidence="6" id="KW-1185">Reference proteome</keyword>
<evidence type="ECO:0000259" key="4">
    <source>
        <dbReference type="Pfam" id="PF01494"/>
    </source>
</evidence>
<dbReference type="PANTHER" id="PTHR43004">
    <property type="entry name" value="TRK SYSTEM POTASSIUM UPTAKE PROTEIN"/>
    <property type="match status" value="1"/>
</dbReference>
<accession>A0ABS6KKU7</accession>
<gene>
    <name evidence="5" type="ORF">FR943_10305</name>
</gene>
<dbReference type="InterPro" id="IPR002938">
    <property type="entry name" value="FAD-bd"/>
</dbReference>
<evidence type="ECO:0000256" key="2">
    <source>
        <dbReference type="ARBA" id="ARBA00022630"/>
    </source>
</evidence>
<proteinExistence type="predicted"/>
<dbReference type="PANTHER" id="PTHR43004:SF19">
    <property type="entry name" value="BINDING MONOOXYGENASE, PUTATIVE (JCVI)-RELATED"/>
    <property type="match status" value="1"/>
</dbReference>
<feature type="domain" description="FAD-binding" evidence="4">
    <location>
        <begin position="3"/>
        <end position="338"/>
    </location>
</feature>
<dbReference type="Pfam" id="PF01494">
    <property type="entry name" value="FAD_binding_3"/>
    <property type="match status" value="1"/>
</dbReference>
<dbReference type="EMBL" id="VOMB01000015">
    <property type="protein sequence ID" value="MBU9764231.1"/>
    <property type="molecule type" value="Genomic_DNA"/>
</dbReference>
<sequence length="489" mass="53034">MTAQVLIVGAGPTGLTMAIELARRGVAVRIIDADTAPTTETRALGVQPRTLELFEKFGLAEAMAAGGVPVTEFNVFSEGKRFLHLDIHDLATPHPYLLMLPQPQVEALLTARLAEYGVTVERGVELTALTQASDDVHVALQHRTGRAEQTHARWVIGCDGAHSTVRHQIRVPFVGAAFEENFAVADVHMDWALPYDVFYSFLNRGRFVAYFPMPGNQHRLTIAYRPGQSPVGDVTFEELQSAVDRCAPAGARVAEITYAGRFRINQRKVARHSVGRVFLAGDAAHVHSVVGGQGMNTGIQDAFNLGWKLAAVVHEQAAPALLDSYAAERSPVAHRLVKGTRRATRMTLLRNPVATFGRRQLAPHVTARPAVQRVLQRALTQLDVSYRDGAGGTNDTHLQVGDRFPRIDVLDSSRYTLLHSGPKPPGLNAAIAPHGELIDVRGATASVGNPGLTLVRPDGYLALLDADVRELRDYLDDTFTAPAAGEHIA</sequence>
<organism evidence="5 6">
    <name type="scientific">[Mycobacterium] fortunisiensis</name>
    <dbReference type="NCBI Taxonomy" id="2600579"/>
    <lineage>
        <taxon>Bacteria</taxon>
        <taxon>Bacillati</taxon>
        <taxon>Actinomycetota</taxon>
        <taxon>Actinomycetes</taxon>
        <taxon>Mycobacteriales</taxon>
        <taxon>Mycobacteriaceae</taxon>
        <taxon>Mycolicibacterium</taxon>
    </lineage>
</organism>
<dbReference type="InterPro" id="IPR050641">
    <property type="entry name" value="RIFMO-like"/>
</dbReference>
<keyword evidence="2" id="KW-0285">Flavoprotein</keyword>
<comment type="caution">
    <text evidence="5">The sequence shown here is derived from an EMBL/GenBank/DDBJ whole genome shotgun (WGS) entry which is preliminary data.</text>
</comment>
<evidence type="ECO:0000313" key="5">
    <source>
        <dbReference type="EMBL" id="MBU9764231.1"/>
    </source>
</evidence>
<evidence type="ECO:0000256" key="3">
    <source>
        <dbReference type="ARBA" id="ARBA00022827"/>
    </source>
</evidence>
<keyword evidence="3" id="KW-0274">FAD</keyword>
<dbReference type="RefSeq" id="WP_217156584.1">
    <property type="nucleotide sequence ID" value="NZ_VOMB01000015.1"/>
</dbReference>
<name>A0ABS6KKU7_9MYCO</name>
<evidence type="ECO:0000256" key="1">
    <source>
        <dbReference type="ARBA" id="ARBA00001974"/>
    </source>
</evidence>
<protein>
    <submittedName>
        <fullName evidence="5">2-polyprenyl-6-methoxyphenol hydroxylase</fullName>
    </submittedName>
</protein>